<evidence type="ECO:0000313" key="12">
    <source>
        <dbReference type="Proteomes" id="UP000828390"/>
    </source>
</evidence>
<feature type="domain" description="Aminotransferase class V" evidence="10">
    <location>
        <begin position="57"/>
        <end position="346"/>
    </location>
</feature>
<evidence type="ECO:0000259" key="10">
    <source>
        <dbReference type="Pfam" id="PF00266"/>
    </source>
</evidence>
<comment type="catalytic activity">
    <reaction evidence="6">
        <text>(2-aminoethyl)phosphonate + pyruvate = phosphonoacetaldehyde + L-alanine</text>
        <dbReference type="Rhea" id="RHEA:17021"/>
        <dbReference type="ChEBI" id="CHEBI:15361"/>
        <dbReference type="ChEBI" id="CHEBI:57418"/>
        <dbReference type="ChEBI" id="CHEBI:57972"/>
        <dbReference type="ChEBI" id="CHEBI:58383"/>
        <dbReference type="EC" id="2.6.1.37"/>
    </reaction>
</comment>
<dbReference type="NCBIfam" id="TIGR02326">
    <property type="entry name" value="transamin_PhnW"/>
    <property type="match status" value="1"/>
</dbReference>
<dbReference type="SUPFAM" id="SSF53383">
    <property type="entry name" value="PLP-dependent transferases"/>
    <property type="match status" value="1"/>
</dbReference>
<comment type="caution">
    <text evidence="11">The sequence shown here is derived from an EMBL/GenBank/DDBJ whole genome shotgun (WGS) entry which is preliminary data.</text>
</comment>
<dbReference type="InterPro" id="IPR012703">
    <property type="entry name" value="NH2EtPonate_pyrv_transaminase"/>
</dbReference>
<evidence type="ECO:0000256" key="4">
    <source>
        <dbReference type="ARBA" id="ARBA00022898"/>
    </source>
</evidence>
<dbReference type="GO" id="GO:0047304">
    <property type="term" value="F:2-aminoethylphosphonate-pyruvate transaminase activity"/>
    <property type="evidence" value="ECO:0007669"/>
    <property type="project" value="UniProtKB-EC"/>
</dbReference>
<dbReference type="EC" id="2.6.1.44" evidence="7"/>
<comment type="cofactor">
    <cofactor evidence="1 7 9">
        <name>pyridoxal 5'-phosphate</name>
        <dbReference type="ChEBI" id="CHEBI:597326"/>
    </cofactor>
</comment>
<feature type="modified residue" description="N6-(pyridoxal phosphate)lysine" evidence="9">
    <location>
        <position position="230"/>
    </location>
</feature>
<dbReference type="AlphaFoldDB" id="A0A9D4KY91"/>
<dbReference type="InterPro" id="IPR015422">
    <property type="entry name" value="PyrdxlP-dep_Trfase_small"/>
</dbReference>
<gene>
    <name evidence="11" type="ORF">DPMN_090540</name>
</gene>
<keyword evidence="3" id="KW-0808">Transferase</keyword>
<dbReference type="Gene3D" id="3.90.1150.10">
    <property type="entry name" value="Aspartate Aminotransferase, domain 1"/>
    <property type="match status" value="1"/>
</dbReference>
<dbReference type="GO" id="GO:0008453">
    <property type="term" value="F:alanine-glyoxylate transaminase activity"/>
    <property type="evidence" value="ECO:0007669"/>
    <property type="project" value="UniProtKB-EC"/>
</dbReference>
<comment type="similarity">
    <text evidence="7">Belongs to the class-V pyridoxal-phosphate-dependent aminotransferase family.</text>
</comment>
<keyword evidence="2" id="KW-0032">Aminotransferase</keyword>
<evidence type="ECO:0000256" key="9">
    <source>
        <dbReference type="PIRSR" id="PIRSR000524-50"/>
    </source>
</evidence>
<dbReference type="InterPro" id="IPR024169">
    <property type="entry name" value="SP_NH2Trfase/AEP_transaminase"/>
</dbReference>
<dbReference type="NCBIfam" id="TIGR03301">
    <property type="entry name" value="PhnW-AepZ"/>
    <property type="match status" value="1"/>
</dbReference>
<keyword evidence="12" id="KW-1185">Reference proteome</keyword>
<dbReference type="HAMAP" id="MF_01376">
    <property type="entry name" value="PhnW_aminotrans_5"/>
    <property type="match status" value="1"/>
</dbReference>
<comment type="catalytic activity">
    <reaction evidence="7">
        <text>glyoxylate + L-alanine = glycine + pyruvate</text>
        <dbReference type="Rhea" id="RHEA:24248"/>
        <dbReference type="ChEBI" id="CHEBI:15361"/>
        <dbReference type="ChEBI" id="CHEBI:36655"/>
        <dbReference type="ChEBI" id="CHEBI:57305"/>
        <dbReference type="ChEBI" id="CHEBI:57972"/>
        <dbReference type="EC" id="2.6.1.44"/>
    </reaction>
</comment>
<dbReference type="NCBIfam" id="NF010006">
    <property type="entry name" value="PRK13479.1"/>
    <property type="match status" value="1"/>
</dbReference>
<evidence type="ECO:0000256" key="2">
    <source>
        <dbReference type="ARBA" id="ARBA00022576"/>
    </source>
</evidence>
<reference evidence="11" key="2">
    <citation type="submission" date="2020-11" db="EMBL/GenBank/DDBJ databases">
        <authorList>
            <person name="McCartney M.A."/>
            <person name="Auch B."/>
            <person name="Kono T."/>
            <person name="Mallez S."/>
            <person name="Becker A."/>
            <person name="Gohl D.M."/>
            <person name="Silverstein K.A.T."/>
            <person name="Koren S."/>
            <person name="Bechman K.B."/>
            <person name="Herman A."/>
            <person name="Abrahante J.E."/>
            <person name="Garbe J."/>
        </authorList>
    </citation>
    <scope>NUCLEOTIDE SEQUENCE</scope>
    <source>
        <strain evidence="11">Duluth1</strain>
        <tissue evidence="11">Whole animal</tissue>
    </source>
</reference>
<dbReference type="InterPro" id="IPR015421">
    <property type="entry name" value="PyrdxlP-dep_Trfase_major"/>
</dbReference>
<evidence type="ECO:0000256" key="7">
    <source>
        <dbReference type="PIRNR" id="PIRNR000524"/>
    </source>
</evidence>
<evidence type="ECO:0000256" key="6">
    <source>
        <dbReference type="ARBA" id="ARBA00049460"/>
    </source>
</evidence>
<keyword evidence="5" id="KW-0670">Pyruvate</keyword>
<dbReference type="Gene3D" id="3.40.640.10">
    <property type="entry name" value="Type I PLP-dependent aspartate aminotransferase-like (Major domain)"/>
    <property type="match status" value="1"/>
</dbReference>
<dbReference type="EMBL" id="JAIWYP010000003">
    <property type="protein sequence ID" value="KAH3848181.1"/>
    <property type="molecule type" value="Genomic_DNA"/>
</dbReference>
<dbReference type="OrthoDB" id="7403325at2759"/>
<accession>A0A9D4KY91</accession>
<dbReference type="InterPro" id="IPR015424">
    <property type="entry name" value="PyrdxlP-dep_Trfase"/>
</dbReference>
<evidence type="ECO:0000313" key="11">
    <source>
        <dbReference type="EMBL" id="KAH3848181.1"/>
    </source>
</evidence>
<feature type="binding site" evidence="8">
    <location>
        <position position="375"/>
    </location>
    <ligand>
        <name>substrate</name>
    </ligand>
</feature>
<evidence type="ECO:0000256" key="8">
    <source>
        <dbReference type="PIRSR" id="PIRSR000524-1"/>
    </source>
</evidence>
<evidence type="ECO:0000256" key="1">
    <source>
        <dbReference type="ARBA" id="ARBA00001933"/>
    </source>
</evidence>
<dbReference type="InterPro" id="IPR000192">
    <property type="entry name" value="Aminotrans_V_dom"/>
</dbReference>
<dbReference type="PIRSF" id="PIRSF000524">
    <property type="entry name" value="SPT"/>
    <property type="match status" value="1"/>
</dbReference>
<dbReference type="PANTHER" id="PTHR42778">
    <property type="entry name" value="2-AMINOETHYLPHOSPHONATE--PYRUVATE TRANSAMINASE"/>
    <property type="match status" value="1"/>
</dbReference>
<dbReference type="Proteomes" id="UP000828390">
    <property type="component" value="Unassembled WGS sequence"/>
</dbReference>
<sequence length="408" mass="45167">MRLRLIFRHRGVIPQALTNLTAVQGLRPLHVTPSTMADKKLFTPGPLGTSMSVKQAMLRDLGSRDVEFISLVKYIRTKLCKIAGVPQSEFTAVPMQGSGTYGVESVFQTACPRKGANVLCIENGAYGKRLGKICDVMGVKYRVLSFPENEFVDPVAVQKALKGDRSITMVAMVHCETSSGVFNPVVEVGQLVKHELPGSVFFVDAMSSFGAVPLDLMRGHVDFLVSSANKCLEGVPGFAYVIARISELNKCKGNSRSLSLDVFDQYENLEKTSQFRFTPPTHAMLAFSQALRELDSEGGVAGRSARYSENCELLKAGMKEMGFKEFLEPKHKGYIITSFRFPQHPNFNFNTFYTKLNEKDQVIYPGKVLNADCFRIGNIGHLFPADMKHLLACVREVCKDMGMPLPLT</sequence>
<dbReference type="GO" id="GO:0019700">
    <property type="term" value="P:organic phosphonate catabolic process"/>
    <property type="evidence" value="ECO:0007669"/>
    <property type="project" value="InterPro"/>
</dbReference>
<proteinExistence type="inferred from homology"/>
<name>A0A9D4KY91_DREPO</name>
<evidence type="ECO:0000256" key="3">
    <source>
        <dbReference type="ARBA" id="ARBA00022679"/>
    </source>
</evidence>
<keyword evidence="4 7" id="KW-0663">Pyridoxal phosphate</keyword>
<protein>
    <recommendedName>
        <fullName evidence="7">Alanine--glyoxylate aminotransferase</fullName>
        <ecNumber evidence="7">2.6.1.44</ecNumber>
    </recommendedName>
</protein>
<organism evidence="11 12">
    <name type="scientific">Dreissena polymorpha</name>
    <name type="common">Zebra mussel</name>
    <name type="synonym">Mytilus polymorpha</name>
    <dbReference type="NCBI Taxonomy" id="45954"/>
    <lineage>
        <taxon>Eukaryota</taxon>
        <taxon>Metazoa</taxon>
        <taxon>Spiralia</taxon>
        <taxon>Lophotrochozoa</taxon>
        <taxon>Mollusca</taxon>
        <taxon>Bivalvia</taxon>
        <taxon>Autobranchia</taxon>
        <taxon>Heteroconchia</taxon>
        <taxon>Euheterodonta</taxon>
        <taxon>Imparidentia</taxon>
        <taxon>Neoheterodontei</taxon>
        <taxon>Myida</taxon>
        <taxon>Dreissenoidea</taxon>
        <taxon>Dreissenidae</taxon>
        <taxon>Dreissena</taxon>
    </lineage>
</organism>
<reference evidence="11" key="1">
    <citation type="journal article" date="2019" name="bioRxiv">
        <title>The Genome of the Zebra Mussel, Dreissena polymorpha: A Resource for Invasive Species Research.</title>
        <authorList>
            <person name="McCartney M.A."/>
            <person name="Auch B."/>
            <person name="Kono T."/>
            <person name="Mallez S."/>
            <person name="Zhang Y."/>
            <person name="Obille A."/>
            <person name="Becker A."/>
            <person name="Abrahante J.E."/>
            <person name="Garbe J."/>
            <person name="Badalamenti J.P."/>
            <person name="Herman A."/>
            <person name="Mangelson H."/>
            <person name="Liachko I."/>
            <person name="Sullivan S."/>
            <person name="Sone E.D."/>
            <person name="Koren S."/>
            <person name="Silverstein K.A.T."/>
            <person name="Beckman K.B."/>
            <person name="Gohl D.M."/>
        </authorList>
    </citation>
    <scope>NUCLEOTIDE SEQUENCE</scope>
    <source>
        <strain evidence="11">Duluth1</strain>
        <tissue evidence="11">Whole animal</tissue>
    </source>
</reference>
<dbReference type="PANTHER" id="PTHR42778:SF1">
    <property type="entry name" value="2-AMINOETHYLPHOSPHONATE--PYRUVATE TRANSAMINASE"/>
    <property type="match status" value="1"/>
</dbReference>
<dbReference type="Pfam" id="PF00266">
    <property type="entry name" value="Aminotran_5"/>
    <property type="match status" value="1"/>
</dbReference>
<evidence type="ECO:0000256" key="5">
    <source>
        <dbReference type="ARBA" id="ARBA00023317"/>
    </source>
</evidence>